<dbReference type="Pfam" id="PF08546">
    <property type="entry name" value="ApbA_C"/>
    <property type="match status" value="1"/>
</dbReference>
<evidence type="ECO:0000313" key="7">
    <source>
        <dbReference type="EMBL" id="PZO43978.1"/>
    </source>
</evidence>
<dbReference type="FunFam" id="1.10.1040.10:FF:000017">
    <property type="entry name" value="2-dehydropantoate 2-reductase"/>
    <property type="match status" value="1"/>
</dbReference>
<dbReference type="InterPro" id="IPR013332">
    <property type="entry name" value="KPR_N"/>
</dbReference>
<dbReference type="InterPro" id="IPR036291">
    <property type="entry name" value="NAD(P)-bd_dom_sf"/>
</dbReference>
<proteinExistence type="inferred from homology"/>
<dbReference type="NCBIfam" id="NF004887">
    <property type="entry name" value="PRK06249.1"/>
    <property type="match status" value="1"/>
</dbReference>
<protein>
    <recommendedName>
        <fullName evidence="4">2-dehydropantoate 2-reductase</fullName>
        <ecNumber evidence="4">1.1.1.169</ecNumber>
    </recommendedName>
    <alternativeName>
        <fullName evidence="4">Ketopantoate reductase</fullName>
    </alternativeName>
</protein>
<evidence type="ECO:0000259" key="5">
    <source>
        <dbReference type="Pfam" id="PF02558"/>
    </source>
</evidence>
<feature type="domain" description="Ketopantoate reductase N-terminal" evidence="5">
    <location>
        <begin position="9"/>
        <end position="156"/>
    </location>
</feature>
<reference evidence="7 8" key="2">
    <citation type="submission" date="2018-06" db="EMBL/GenBank/DDBJ databases">
        <title>Metagenomic assembly of (sub)arctic Cyanobacteria and their associated microbiome from non-axenic cultures.</title>
        <authorList>
            <person name="Baurain D."/>
        </authorList>
    </citation>
    <scope>NUCLEOTIDE SEQUENCE [LARGE SCALE GENOMIC DNA]</scope>
    <source>
        <strain evidence="7">ULC041bin1</strain>
    </source>
</reference>
<evidence type="ECO:0000313" key="8">
    <source>
        <dbReference type="Proteomes" id="UP000249081"/>
    </source>
</evidence>
<dbReference type="SUPFAM" id="SSF48179">
    <property type="entry name" value="6-phosphogluconate dehydrogenase C-terminal domain-like"/>
    <property type="match status" value="1"/>
</dbReference>
<comment type="pathway">
    <text evidence="4">Cofactor biosynthesis; (R)-pantothenate biosynthesis; (R)-pantoate from 3-methyl-2-oxobutanoate: step 2/2.</text>
</comment>
<accession>A0A2W4YLY6</accession>
<dbReference type="EMBL" id="QBMN01000022">
    <property type="protein sequence ID" value="PZO43978.1"/>
    <property type="molecule type" value="Genomic_DNA"/>
</dbReference>
<comment type="caution">
    <text evidence="7">The sequence shown here is derived from an EMBL/GenBank/DDBJ whole genome shotgun (WGS) entry which is preliminary data.</text>
</comment>
<dbReference type="SUPFAM" id="SSF51735">
    <property type="entry name" value="NAD(P)-binding Rossmann-fold domains"/>
    <property type="match status" value="1"/>
</dbReference>
<dbReference type="PANTHER" id="PTHR21708">
    <property type="entry name" value="PROBABLE 2-DEHYDROPANTOATE 2-REDUCTASE"/>
    <property type="match status" value="1"/>
</dbReference>
<dbReference type="UniPathway" id="UPA00028">
    <property type="reaction ID" value="UER00004"/>
</dbReference>
<dbReference type="InterPro" id="IPR008927">
    <property type="entry name" value="6-PGluconate_DH-like_C_sf"/>
</dbReference>
<evidence type="ECO:0000259" key="6">
    <source>
        <dbReference type="Pfam" id="PF08546"/>
    </source>
</evidence>
<dbReference type="InterPro" id="IPR051402">
    <property type="entry name" value="KPR-Related"/>
</dbReference>
<organism evidence="7 8">
    <name type="scientific">Shackletoniella antarctica</name>
    <dbReference type="NCBI Taxonomy" id="268115"/>
    <lineage>
        <taxon>Bacteria</taxon>
        <taxon>Bacillati</taxon>
        <taxon>Cyanobacteriota</taxon>
        <taxon>Cyanophyceae</taxon>
        <taxon>Oculatellales</taxon>
        <taxon>Oculatellaceae</taxon>
        <taxon>Shackletoniella</taxon>
    </lineage>
</organism>
<dbReference type="InterPro" id="IPR013328">
    <property type="entry name" value="6PGD_dom2"/>
</dbReference>
<dbReference type="PANTHER" id="PTHR21708:SF26">
    <property type="entry name" value="2-DEHYDROPANTOATE 2-REDUCTASE"/>
    <property type="match status" value="1"/>
</dbReference>
<dbReference type="InterPro" id="IPR003710">
    <property type="entry name" value="ApbA"/>
</dbReference>
<dbReference type="Gene3D" id="3.40.50.720">
    <property type="entry name" value="NAD(P)-binding Rossmann-like Domain"/>
    <property type="match status" value="1"/>
</dbReference>
<name>A0A2W4YLY6_9CYAN</name>
<feature type="domain" description="Ketopantoate reductase C-terminal" evidence="6">
    <location>
        <begin position="187"/>
        <end position="317"/>
    </location>
</feature>
<sequence length="325" mass="35369">MVATATRRYAIIGTGAIGGYYGACLQRGGADVHFLLHSDYDHVARQGLVVESVAGDFALPQVQAHRSTATMPPVDVVVIGLKTTQNFLLSDLLRPILGPQTAILTLQNGFAIEDELAEWVGDRPILGGLCFICSNKAGPGVIRHIDYGSLLLGQYSRDRQPAGVSPLVKAIAQDFYDGQVSVDLADDLRLARWRKLVWNIPFNGLSVAMNATTAEMMADPDIRQLAEDLMGEVVEAAQQDGEKLSPGQGRHLPADLIAQMLTHTEQMNPYRTSMKIDFDQGRPLEVEAIFGNSLRAAQAAGAGIPRVEMLYHQLKAIDRRLRVDG</sequence>
<evidence type="ECO:0000256" key="1">
    <source>
        <dbReference type="ARBA" id="ARBA00007870"/>
    </source>
</evidence>
<evidence type="ECO:0000256" key="4">
    <source>
        <dbReference type="RuleBase" id="RU362068"/>
    </source>
</evidence>
<dbReference type="GO" id="GO:0015940">
    <property type="term" value="P:pantothenate biosynthetic process"/>
    <property type="evidence" value="ECO:0007669"/>
    <property type="project" value="UniProtKB-UniPathway"/>
</dbReference>
<dbReference type="Pfam" id="PF02558">
    <property type="entry name" value="ApbA"/>
    <property type="match status" value="1"/>
</dbReference>
<dbReference type="EC" id="1.1.1.169" evidence="4"/>
<evidence type="ECO:0000256" key="3">
    <source>
        <dbReference type="ARBA" id="ARBA00023002"/>
    </source>
</evidence>
<comment type="catalytic activity">
    <reaction evidence="4">
        <text>(R)-pantoate + NADP(+) = 2-dehydropantoate + NADPH + H(+)</text>
        <dbReference type="Rhea" id="RHEA:16233"/>
        <dbReference type="ChEBI" id="CHEBI:11561"/>
        <dbReference type="ChEBI" id="CHEBI:15378"/>
        <dbReference type="ChEBI" id="CHEBI:15980"/>
        <dbReference type="ChEBI" id="CHEBI:57783"/>
        <dbReference type="ChEBI" id="CHEBI:58349"/>
        <dbReference type="EC" id="1.1.1.169"/>
    </reaction>
</comment>
<dbReference type="AlphaFoldDB" id="A0A2W4YLY6"/>
<dbReference type="Proteomes" id="UP000249081">
    <property type="component" value="Unassembled WGS sequence"/>
</dbReference>
<keyword evidence="4" id="KW-0566">Pantothenate biosynthesis</keyword>
<keyword evidence="2 4" id="KW-0521">NADP</keyword>
<reference evidence="8" key="1">
    <citation type="submission" date="2018-04" db="EMBL/GenBank/DDBJ databases">
        <authorList>
            <person name="Cornet L."/>
        </authorList>
    </citation>
    <scope>NUCLEOTIDE SEQUENCE [LARGE SCALE GENOMIC DNA]</scope>
</reference>
<dbReference type="GO" id="GO:0008677">
    <property type="term" value="F:2-dehydropantoate 2-reductase activity"/>
    <property type="evidence" value="ECO:0007669"/>
    <property type="project" value="UniProtKB-EC"/>
</dbReference>
<keyword evidence="3 4" id="KW-0560">Oxidoreductase</keyword>
<dbReference type="GO" id="GO:0005737">
    <property type="term" value="C:cytoplasm"/>
    <property type="evidence" value="ECO:0007669"/>
    <property type="project" value="TreeGrafter"/>
</dbReference>
<dbReference type="Gene3D" id="1.10.1040.10">
    <property type="entry name" value="N-(1-d-carboxylethyl)-l-norvaline Dehydrogenase, domain 2"/>
    <property type="match status" value="1"/>
</dbReference>
<evidence type="ECO:0000256" key="2">
    <source>
        <dbReference type="ARBA" id="ARBA00022857"/>
    </source>
</evidence>
<comment type="similarity">
    <text evidence="1 4">Belongs to the ketopantoate reductase family.</text>
</comment>
<gene>
    <name evidence="7" type="ORF">DCF17_05045</name>
</gene>
<comment type="function">
    <text evidence="4">Catalyzes the NADPH-dependent reduction of ketopantoate into pantoic acid.</text>
</comment>
<dbReference type="NCBIfam" id="TIGR00745">
    <property type="entry name" value="apbA_panE"/>
    <property type="match status" value="1"/>
</dbReference>
<dbReference type="InterPro" id="IPR013752">
    <property type="entry name" value="KPA_reductase"/>
</dbReference>